<dbReference type="Proteomes" id="UP001139353">
    <property type="component" value="Unassembled WGS sequence"/>
</dbReference>
<keyword evidence="10" id="KW-0560">Oxidoreductase</keyword>
<evidence type="ECO:0000313" key="20">
    <source>
        <dbReference type="Proteomes" id="UP001139353"/>
    </source>
</evidence>
<dbReference type="EMBL" id="JAJLJH010000003">
    <property type="protein sequence ID" value="MCK9687135.1"/>
    <property type="molecule type" value="Genomic_DNA"/>
</dbReference>
<keyword evidence="6" id="KW-1003">Cell membrane</keyword>
<evidence type="ECO:0000256" key="8">
    <source>
        <dbReference type="ARBA" id="ARBA00022982"/>
    </source>
</evidence>
<evidence type="ECO:0000256" key="17">
    <source>
        <dbReference type="SAM" id="MobiDB-lite"/>
    </source>
</evidence>
<keyword evidence="5" id="KW-0813">Transport</keyword>
<comment type="caution">
    <text evidence="19">The sequence shown here is derived from an EMBL/GenBank/DDBJ whole genome shotgun (WGS) entry which is preliminary data.</text>
</comment>
<dbReference type="NCBIfam" id="TIGR02847">
    <property type="entry name" value="CyoD"/>
    <property type="match status" value="1"/>
</dbReference>
<evidence type="ECO:0000256" key="14">
    <source>
        <dbReference type="ARBA" id="ARBA00030211"/>
    </source>
</evidence>
<comment type="subcellular location">
    <subcellularLocation>
        <location evidence="1">Cell membrane</location>
        <topology evidence="1">Multi-pass membrane protein</topology>
    </subcellularLocation>
</comment>
<name>A0A9X1YKJ9_9BURK</name>
<feature type="transmembrane region" description="Helical" evidence="18">
    <location>
        <begin position="90"/>
        <end position="111"/>
    </location>
</feature>
<evidence type="ECO:0000256" key="12">
    <source>
        <dbReference type="ARBA" id="ARBA00025694"/>
    </source>
</evidence>
<evidence type="ECO:0000256" key="10">
    <source>
        <dbReference type="ARBA" id="ARBA00023002"/>
    </source>
</evidence>
<keyword evidence="11 18" id="KW-0472">Membrane</keyword>
<feature type="transmembrane region" description="Helical" evidence="18">
    <location>
        <begin position="31"/>
        <end position="52"/>
    </location>
</feature>
<dbReference type="GO" id="GO:0009319">
    <property type="term" value="C:cytochrome o ubiquinol oxidase complex"/>
    <property type="evidence" value="ECO:0007669"/>
    <property type="project" value="TreeGrafter"/>
</dbReference>
<reference evidence="19" key="1">
    <citation type="submission" date="2021-11" db="EMBL/GenBank/DDBJ databases">
        <title>BS-T2-15 a new species belonging to the Comamonadaceae family isolated from the soil of a French oak forest.</title>
        <authorList>
            <person name="Mieszkin S."/>
            <person name="Alain K."/>
        </authorList>
    </citation>
    <scope>NUCLEOTIDE SEQUENCE</scope>
    <source>
        <strain evidence="19">BS-T2-15</strain>
    </source>
</reference>
<keyword evidence="20" id="KW-1185">Reference proteome</keyword>
<feature type="region of interest" description="Disordered" evidence="17">
    <location>
        <begin position="1"/>
        <end position="22"/>
    </location>
</feature>
<dbReference type="InterPro" id="IPR050968">
    <property type="entry name" value="Cytochrome_c_oxidase_bac_sub4"/>
</dbReference>
<evidence type="ECO:0000256" key="4">
    <source>
        <dbReference type="ARBA" id="ARBA00014689"/>
    </source>
</evidence>
<dbReference type="GO" id="GO:0009486">
    <property type="term" value="F:cytochrome bo3 ubiquinol oxidase activity"/>
    <property type="evidence" value="ECO:0007669"/>
    <property type="project" value="InterPro"/>
</dbReference>
<dbReference type="RefSeq" id="WP_275683167.1">
    <property type="nucleotide sequence ID" value="NZ_JAJLJH010000003.1"/>
</dbReference>
<gene>
    <name evidence="19" type="primary">cyoD</name>
    <name evidence="19" type="ORF">LPC04_15595</name>
</gene>
<dbReference type="InterPro" id="IPR014210">
    <property type="entry name" value="Cyt_o_ubiqinol_oxidase_su4"/>
</dbReference>
<evidence type="ECO:0000256" key="15">
    <source>
        <dbReference type="ARBA" id="ARBA00031887"/>
    </source>
</evidence>
<evidence type="ECO:0000313" key="19">
    <source>
        <dbReference type="EMBL" id="MCK9687135.1"/>
    </source>
</evidence>
<feature type="transmembrane region" description="Helical" evidence="18">
    <location>
        <begin position="58"/>
        <end position="78"/>
    </location>
</feature>
<dbReference type="GO" id="GO:0015990">
    <property type="term" value="P:electron transport coupled proton transport"/>
    <property type="evidence" value="ECO:0007669"/>
    <property type="project" value="InterPro"/>
</dbReference>
<evidence type="ECO:0000256" key="5">
    <source>
        <dbReference type="ARBA" id="ARBA00022448"/>
    </source>
</evidence>
<evidence type="ECO:0000256" key="2">
    <source>
        <dbReference type="ARBA" id="ARBA00008079"/>
    </source>
</evidence>
<keyword evidence="9 18" id="KW-1133">Transmembrane helix</keyword>
<dbReference type="InterPro" id="IPR005171">
    <property type="entry name" value="Cyt_c_oxidase_su4_prok"/>
</dbReference>
<comment type="similarity">
    <text evidence="2">Belongs to the cytochrome c oxidase bacterial subunit 4 family.</text>
</comment>
<evidence type="ECO:0000256" key="1">
    <source>
        <dbReference type="ARBA" id="ARBA00004651"/>
    </source>
</evidence>
<keyword evidence="8" id="KW-0249">Electron transport</keyword>
<dbReference type="PANTHER" id="PTHR36835:SF1">
    <property type="entry name" value="CYTOCHROME BO(3) UBIQUINOL OXIDASE SUBUNIT 4"/>
    <property type="match status" value="1"/>
</dbReference>
<evidence type="ECO:0000256" key="6">
    <source>
        <dbReference type="ARBA" id="ARBA00022475"/>
    </source>
</evidence>
<evidence type="ECO:0000256" key="7">
    <source>
        <dbReference type="ARBA" id="ARBA00022692"/>
    </source>
</evidence>
<evidence type="ECO:0000256" key="3">
    <source>
        <dbReference type="ARBA" id="ARBA00011700"/>
    </source>
</evidence>
<keyword evidence="7 18" id="KW-0812">Transmembrane</keyword>
<organism evidence="19 20">
    <name type="scientific">Scleromatobacter humisilvae</name>
    <dbReference type="NCBI Taxonomy" id="2897159"/>
    <lineage>
        <taxon>Bacteria</taxon>
        <taxon>Pseudomonadati</taxon>
        <taxon>Pseudomonadota</taxon>
        <taxon>Betaproteobacteria</taxon>
        <taxon>Burkholderiales</taxon>
        <taxon>Sphaerotilaceae</taxon>
        <taxon>Scleromatobacter</taxon>
    </lineage>
</organism>
<evidence type="ECO:0000256" key="13">
    <source>
        <dbReference type="ARBA" id="ARBA00030071"/>
    </source>
</evidence>
<dbReference type="GO" id="GO:0019646">
    <property type="term" value="P:aerobic electron transport chain"/>
    <property type="evidence" value="ECO:0007669"/>
    <property type="project" value="TreeGrafter"/>
</dbReference>
<dbReference type="PANTHER" id="PTHR36835">
    <property type="entry name" value="CYTOCHROME BO(3) UBIQUINOL OXIDASE SUBUNIT 4"/>
    <property type="match status" value="1"/>
</dbReference>
<comment type="function">
    <text evidence="12">Cytochrome bo(3) ubiquinol terminal oxidase is the component of the aerobic respiratory chain of E.coli that predominates when cells are grown at high aeration. Has proton pump activity across the membrane in addition to electron transfer, pumping 2 protons/electron.</text>
</comment>
<evidence type="ECO:0000256" key="16">
    <source>
        <dbReference type="ARBA" id="ARBA00032185"/>
    </source>
</evidence>
<evidence type="ECO:0000256" key="11">
    <source>
        <dbReference type="ARBA" id="ARBA00023136"/>
    </source>
</evidence>
<sequence>MTQVPTASLETARVTPGTENGQQHGSLQGYLVGYAAAAVLTIAAFAAARTAALTPASAIAAITVLAIGQMLVHLIFFLHISTTPNQRTNILAFAITMLIVVLIVGGSLWIMSHLQSNMMPTSQLMRMQR</sequence>
<protein>
    <recommendedName>
        <fullName evidence="4">Cytochrome bo(3) ubiquinol oxidase subunit 4</fullName>
    </recommendedName>
    <alternativeName>
        <fullName evidence="16">Cytochrome o ubiquinol oxidase subunit 4</fullName>
    </alternativeName>
    <alternativeName>
        <fullName evidence="13">Oxidase bo(3) subunit 4</fullName>
    </alternativeName>
    <alternativeName>
        <fullName evidence="14">Ubiquinol oxidase polypeptide IV</fullName>
    </alternativeName>
    <alternativeName>
        <fullName evidence="15">Ubiquinol oxidase subunit 4</fullName>
    </alternativeName>
</protein>
<dbReference type="Pfam" id="PF03626">
    <property type="entry name" value="COX4_pro"/>
    <property type="match status" value="1"/>
</dbReference>
<evidence type="ECO:0000256" key="9">
    <source>
        <dbReference type="ARBA" id="ARBA00022989"/>
    </source>
</evidence>
<dbReference type="GO" id="GO:0005886">
    <property type="term" value="C:plasma membrane"/>
    <property type="evidence" value="ECO:0007669"/>
    <property type="project" value="UniProtKB-SubCell"/>
</dbReference>
<dbReference type="AlphaFoldDB" id="A0A9X1YKJ9"/>
<proteinExistence type="inferred from homology"/>
<comment type="subunit">
    <text evidence="3">Heterooctamer of two A chains, two B chains, two C chains and two D chains.</text>
</comment>
<accession>A0A9X1YKJ9</accession>
<dbReference type="GO" id="GO:0015078">
    <property type="term" value="F:proton transmembrane transporter activity"/>
    <property type="evidence" value="ECO:0007669"/>
    <property type="project" value="TreeGrafter"/>
</dbReference>
<evidence type="ECO:0000256" key="18">
    <source>
        <dbReference type="SAM" id="Phobius"/>
    </source>
</evidence>